<evidence type="ECO:0000313" key="1">
    <source>
        <dbReference type="EMBL" id="MPM65992.1"/>
    </source>
</evidence>
<protein>
    <submittedName>
        <fullName evidence="1">Uncharacterized protein</fullName>
    </submittedName>
</protein>
<proteinExistence type="predicted"/>
<gene>
    <name evidence="1" type="ORF">SDC9_112896</name>
</gene>
<dbReference type="AlphaFoldDB" id="A0A645BLC8"/>
<reference evidence="1" key="1">
    <citation type="submission" date="2019-08" db="EMBL/GenBank/DDBJ databases">
        <authorList>
            <person name="Kucharzyk K."/>
            <person name="Murdoch R.W."/>
            <person name="Higgins S."/>
            <person name="Loffler F."/>
        </authorList>
    </citation>
    <scope>NUCLEOTIDE SEQUENCE</scope>
</reference>
<dbReference type="EMBL" id="VSSQ01020827">
    <property type="protein sequence ID" value="MPM65992.1"/>
    <property type="molecule type" value="Genomic_DNA"/>
</dbReference>
<name>A0A645BLC8_9ZZZZ</name>
<accession>A0A645BLC8</accession>
<organism evidence="1">
    <name type="scientific">bioreactor metagenome</name>
    <dbReference type="NCBI Taxonomy" id="1076179"/>
    <lineage>
        <taxon>unclassified sequences</taxon>
        <taxon>metagenomes</taxon>
        <taxon>ecological metagenomes</taxon>
    </lineage>
</organism>
<comment type="caution">
    <text evidence="1">The sequence shown here is derived from an EMBL/GenBank/DDBJ whole genome shotgun (WGS) entry which is preliminary data.</text>
</comment>
<sequence>MKEFFDKNAYFPSLPSDSGLKSDQTGDVELIAYEREQLRLQCTFILPFPSNGNIEASRQTVALLMLQGEQIIQSGAHIPFALSAASLASDVRRCDCLGPAALGFYYEQQLMAECRFLVPRDIIGEDRLAFYRTVTSWNQNRDHFQCVVIGSVLAVKFFHFEKRIAGQK</sequence>